<proteinExistence type="predicted"/>
<dbReference type="RefSeq" id="WP_308448912.1">
    <property type="nucleotide sequence ID" value="NZ_JAJEQC010000004.1"/>
</dbReference>
<sequence>MFLDELKKRNVPRLKSRAEMLELLQREEYGCLPKAPESFVWEAEPGVADNFCAGKATLEKLTFRVVVNGKDFAFPVYLAVPTAEGAHPFFVHINFRSDVPDRYMPTEELIDNGFAVLSFGYEDVTRDDGDFTSGLAGVLYENGKRAPHDAGKIALWAWAAMRCMDYAEHDERLDCAKSVVCGHSRLGKTALLTAALDTRFAFGYSNDSGCAGAALFRGKKGEQLDDIYRQFPFWFSESFGQYVGKTDALPFDQHYLLASIAPRYVYVASAAGDDWADPASELLSCYAAAAGDKEAFPYEETSEDYDFNLHAGRIGYHRRPGLHYFSREDWNRFVAFFESKQ</sequence>
<evidence type="ECO:0000313" key="5">
    <source>
        <dbReference type="EMBL" id="MCC2136420.1"/>
    </source>
</evidence>
<evidence type="ECO:0000256" key="1">
    <source>
        <dbReference type="ARBA" id="ARBA00022487"/>
    </source>
</evidence>
<keyword evidence="1" id="KW-0719">Serine esterase</keyword>
<keyword evidence="3" id="KW-0378">Hydrolase</keyword>
<dbReference type="EMBL" id="JAJEQC010000004">
    <property type="protein sequence ID" value="MCC2136420.1"/>
    <property type="molecule type" value="Genomic_DNA"/>
</dbReference>
<dbReference type="InterPro" id="IPR029058">
    <property type="entry name" value="AB_hydrolase_fold"/>
</dbReference>
<evidence type="ECO:0000256" key="3">
    <source>
        <dbReference type="ARBA" id="ARBA00022801"/>
    </source>
</evidence>
<organism evidence="5 6">
    <name type="scientific">Hominenteromicrobium mulieris</name>
    <dbReference type="NCBI Taxonomy" id="2885357"/>
    <lineage>
        <taxon>Bacteria</taxon>
        <taxon>Bacillati</taxon>
        <taxon>Bacillota</taxon>
        <taxon>Clostridia</taxon>
        <taxon>Eubacteriales</taxon>
        <taxon>Oscillospiraceae</taxon>
        <taxon>Hominenteromicrobium</taxon>
    </lineage>
</organism>
<protein>
    <recommendedName>
        <fullName evidence="4">4-O-methyl-glucuronoyl methylesterase-like domain-containing protein</fullName>
    </recommendedName>
</protein>
<comment type="caution">
    <text evidence="5">The sequence shown here is derived from an EMBL/GenBank/DDBJ whole genome shotgun (WGS) entry which is preliminary data.</text>
</comment>
<dbReference type="AlphaFoldDB" id="A0AAE3AKE3"/>
<dbReference type="InterPro" id="IPR054579">
    <property type="entry name" value="GCE-like_dom"/>
</dbReference>
<dbReference type="Proteomes" id="UP001199424">
    <property type="component" value="Unassembled WGS sequence"/>
</dbReference>
<dbReference type="Pfam" id="PF22244">
    <property type="entry name" value="GCE_fung"/>
    <property type="match status" value="1"/>
</dbReference>
<gene>
    <name evidence="5" type="ORF">LKD31_05265</name>
</gene>
<keyword evidence="2" id="KW-0732">Signal</keyword>
<keyword evidence="6" id="KW-1185">Reference proteome</keyword>
<dbReference type="Gene3D" id="3.40.50.1820">
    <property type="entry name" value="alpha/beta hydrolase"/>
    <property type="match status" value="1"/>
</dbReference>
<name>A0AAE3AKE3_9FIRM</name>
<evidence type="ECO:0000256" key="2">
    <source>
        <dbReference type="ARBA" id="ARBA00022729"/>
    </source>
</evidence>
<evidence type="ECO:0000313" key="6">
    <source>
        <dbReference type="Proteomes" id="UP001199424"/>
    </source>
</evidence>
<dbReference type="SUPFAM" id="SSF53474">
    <property type="entry name" value="alpha/beta-Hydrolases"/>
    <property type="match status" value="1"/>
</dbReference>
<evidence type="ECO:0000259" key="4">
    <source>
        <dbReference type="Pfam" id="PF22244"/>
    </source>
</evidence>
<reference evidence="5" key="1">
    <citation type="submission" date="2021-10" db="EMBL/GenBank/DDBJ databases">
        <title>Anaerobic single-cell dispensing facilitates the cultivation of human gut bacteria.</title>
        <authorList>
            <person name="Afrizal A."/>
        </authorList>
    </citation>
    <scope>NUCLEOTIDE SEQUENCE</scope>
    <source>
        <strain evidence="5">CLA-AA-H250</strain>
    </source>
</reference>
<feature type="domain" description="4-O-methyl-glucuronoyl methylesterase-like" evidence="4">
    <location>
        <begin position="65"/>
        <end position="289"/>
    </location>
</feature>
<dbReference type="GO" id="GO:0052689">
    <property type="term" value="F:carboxylic ester hydrolase activity"/>
    <property type="evidence" value="ECO:0007669"/>
    <property type="project" value="UniProtKB-KW"/>
</dbReference>
<accession>A0AAE3AKE3</accession>